<organism evidence="1 2">
    <name type="scientific">Apiospora rasikravindrae</name>
    <dbReference type="NCBI Taxonomy" id="990691"/>
    <lineage>
        <taxon>Eukaryota</taxon>
        <taxon>Fungi</taxon>
        <taxon>Dikarya</taxon>
        <taxon>Ascomycota</taxon>
        <taxon>Pezizomycotina</taxon>
        <taxon>Sordariomycetes</taxon>
        <taxon>Xylariomycetidae</taxon>
        <taxon>Amphisphaeriales</taxon>
        <taxon>Apiosporaceae</taxon>
        <taxon>Apiospora</taxon>
    </lineage>
</organism>
<dbReference type="Proteomes" id="UP001444661">
    <property type="component" value="Unassembled WGS sequence"/>
</dbReference>
<keyword evidence="2" id="KW-1185">Reference proteome</keyword>
<accession>A0ABR1SZU6</accession>
<name>A0ABR1SZU6_9PEZI</name>
<proteinExistence type="predicted"/>
<evidence type="ECO:0000313" key="2">
    <source>
        <dbReference type="Proteomes" id="UP001444661"/>
    </source>
</evidence>
<dbReference type="EMBL" id="JAQQWK010000006">
    <property type="protein sequence ID" value="KAK8039853.1"/>
    <property type="molecule type" value="Genomic_DNA"/>
</dbReference>
<reference evidence="1 2" key="1">
    <citation type="submission" date="2023-01" db="EMBL/GenBank/DDBJ databases">
        <title>Analysis of 21 Apiospora genomes using comparative genomics revels a genus with tremendous synthesis potential of carbohydrate active enzymes and secondary metabolites.</title>
        <authorList>
            <person name="Sorensen T."/>
        </authorList>
    </citation>
    <scope>NUCLEOTIDE SEQUENCE [LARGE SCALE GENOMIC DNA]</scope>
    <source>
        <strain evidence="1 2">CBS 33761</strain>
    </source>
</reference>
<evidence type="ECO:0000313" key="1">
    <source>
        <dbReference type="EMBL" id="KAK8039853.1"/>
    </source>
</evidence>
<comment type="caution">
    <text evidence="1">The sequence shown here is derived from an EMBL/GenBank/DDBJ whole genome shotgun (WGS) entry which is preliminary data.</text>
</comment>
<protein>
    <submittedName>
        <fullName evidence="1">Uncharacterized protein</fullName>
    </submittedName>
</protein>
<sequence length="136" mass="14023">MDLVEHTPSRVVDYIGLGISGIAAARYDNFTQAKHLLCHTQSRLLCRLQYSTHDLASLGSIASVIKSLELALKDLGRLAPCVGPAGLGVRLSEDGDAQVQGQQQADAPLLPEVRLGGVGEDGLDVGAGHGGGGGLV</sequence>
<gene>
    <name evidence="1" type="ORF">PG993_008264</name>
</gene>